<evidence type="ECO:0000256" key="1">
    <source>
        <dbReference type="SAM" id="MobiDB-lite"/>
    </source>
</evidence>
<evidence type="ECO:0000313" key="2">
    <source>
        <dbReference type="EMBL" id="KAK1268515.1"/>
    </source>
</evidence>
<feature type="region of interest" description="Disordered" evidence="1">
    <location>
        <begin position="13"/>
        <end position="37"/>
    </location>
</feature>
<evidence type="ECO:0000313" key="3">
    <source>
        <dbReference type="Proteomes" id="UP001179952"/>
    </source>
</evidence>
<protein>
    <submittedName>
        <fullName evidence="2">Uncharacterized protein</fullName>
    </submittedName>
</protein>
<proteinExistence type="predicted"/>
<keyword evidence="3" id="KW-1185">Reference proteome</keyword>
<dbReference type="AlphaFoldDB" id="A0AAV9AW55"/>
<dbReference type="EMBL" id="JAUJYN010000006">
    <property type="protein sequence ID" value="KAK1268515.1"/>
    <property type="molecule type" value="Genomic_DNA"/>
</dbReference>
<dbReference type="PANTHER" id="PTHR31805">
    <property type="entry name" value="RECEPTOR-LIKE KINASE, PUTATIVE (DUF1421)-RELATED"/>
    <property type="match status" value="1"/>
</dbReference>
<dbReference type="Proteomes" id="UP001179952">
    <property type="component" value="Unassembled WGS sequence"/>
</dbReference>
<name>A0AAV9AW55_ACOGR</name>
<reference evidence="2" key="2">
    <citation type="submission" date="2023-06" db="EMBL/GenBank/DDBJ databases">
        <authorList>
            <person name="Ma L."/>
            <person name="Liu K.-W."/>
            <person name="Li Z."/>
            <person name="Hsiao Y.-Y."/>
            <person name="Qi Y."/>
            <person name="Fu T."/>
            <person name="Tang G."/>
            <person name="Zhang D."/>
            <person name="Sun W.-H."/>
            <person name="Liu D.-K."/>
            <person name="Li Y."/>
            <person name="Chen G.-Z."/>
            <person name="Liu X.-D."/>
            <person name="Liao X.-Y."/>
            <person name="Jiang Y.-T."/>
            <person name="Yu X."/>
            <person name="Hao Y."/>
            <person name="Huang J."/>
            <person name="Zhao X.-W."/>
            <person name="Ke S."/>
            <person name="Chen Y.-Y."/>
            <person name="Wu W.-L."/>
            <person name="Hsu J.-L."/>
            <person name="Lin Y.-F."/>
            <person name="Huang M.-D."/>
            <person name="Li C.-Y."/>
            <person name="Huang L."/>
            <person name="Wang Z.-W."/>
            <person name="Zhao X."/>
            <person name="Zhong W.-Y."/>
            <person name="Peng D.-H."/>
            <person name="Ahmad S."/>
            <person name="Lan S."/>
            <person name="Zhang J.-S."/>
            <person name="Tsai W.-C."/>
            <person name="Van De Peer Y."/>
            <person name="Liu Z.-J."/>
        </authorList>
    </citation>
    <scope>NUCLEOTIDE SEQUENCE</scope>
    <source>
        <strain evidence="2">SCP</strain>
        <tissue evidence="2">Leaves</tissue>
    </source>
</reference>
<sequence length="211" mass="22703">MNSSQFMDKQILGLSGSQTSGGGGGGGGGGGDFFELMNPQEDHQQINGGEKKDEILPSYDFQQIRPSSVGGAGGAGGEIKTGNYLVLYDARDLGMRFWNSYGSPDHESAKVIQAKDKEAYDAATVAEIDQTMKKYSDSMLHALEGVSARLTQLESRTRHLEGSVDDLKLSVANDHGSTDGKLRQLENILREMKVGCTYIYHASVHPNSTPA</sequence>
<dbReference type="PANTHER" id="PTHR31805:SF14">
    <property type="entry name" value="RECEPTOR-LIKE KINASE, PUTATIVE (DUF1421)-RELATED"/>
    <property type="match status" value="1"/>
</dbReference>
<reference evidence="2" key="1">
    <citation type="journal article" date="2023" name="Nat. Commun.">
        <title>Diploid and tetraploid genomes of Acorus and the evolution of monocots.</title>
        <authorList>
            <person name="Ma L."/>
            <person name="Liu K.W."/>
            <person name="Li Z."/>
            <person name="Hsiao Y.Y."/>
            <person name="Qi Y."/>
            <person name="Fu T."/>
            <person name="Tang G.D."/>
            <person name="Zhang D."/>
            <person name="Sun W.H."/>
            <person name="Liu D.K."/>
            <person name="Li Y."/>
            <person name="Chen G.Z."/>
            <person name="Liu X.D."/>
            <person name="Liao X.Y."/>
            <person name="Jiang Y.T."/>
            <person name="Yu X."/>
            <person name="Hao Y."/>
            <person name="Huang J."/>
            <person name="Zhao X.W."/>
            <person name="Ke S."/>
            <person name="Chen Y.Y."/>
            <person name="Wu W.L."/>
            <person name="Hsu J.L."/>
            <person name="Lin Y.F."/>
            <person name="Huang M.D."/>
            <person name="Li C.Y."/>
            <person name="Huang L."/>
            <person name="Wang Z.W."/>
            <person name="Zhao X."/>
            <person name="Zhong W.Y."/>
            <person name="Peng D.H."/>
            <person name="Ahmad S."/>
            <person name="Lan S."/>
            <person name="Zhang J.S."/>
            <person name="Tsai W.C."/>
            <person name="Van de Peer Y."/>
            <person name="Liu Z.J."/>
        </authorList>
    </citation>
    <scope>NUCLEOTIDE SEQUENCE</scope>
    <source>
        <strain evidence="2">SCP</strain>
    </source>
</reference>
<comment type="caution">
    <text evidence="2">The sequence shown here is derived from an EMBL/GenBank/DDBJ whole genome shotgun (WGS) entry which is preliminary data.</text>
</comment>
<feature type="compositionally biased region" description="Gly residues" evidence="1">
    <location>
        <begin position="19"/>
        <end position="32"/>
    </location>
</feature>
<gene>
    <name evidence="2" type="ORF">QJS04_geneDACA005089</name>
</gene>
<organism evidence="2 3">
    <name type="scientific">Acorus gramineus</name>
    <name type="common">Dwarf sweet flag</name>
    <dbReference type="NCBI Taxonomy" id="55184"/>
    <lineage>
        <taxon>Eukaryota</taxon>
        <taxon>Viridiplantae</taxon>
        <taxon>Streptophyta</taxon>
        <taxon>Embryophyta</taxon>
        <taxon>Tracheophyta</taxon>
        <taxon>Spermatophyta</taxon>
        <taxon>Magnoliopsida</taxon>
        <taxon>Liliopsida</taxon>
        <taxon>Acoraceae</taxon>
        <taxon>Acorus</taxon>
    </lineage>
</organism>
<accession>A0AAV9AW55</accession>